<reference evidence="2 3" key="1">
    <citation type="submission" date="2017-07" db="EMBL/GenBank/DDBJ databases">
        <title>Annotated genome sequence of Bacterioplanes sanyensis isolated from Red Sea.</title>
        <authorList>
            <person name="Rehman Z.U."/>
        </authorList>
    </citation>
    <scope>NUCLEOTIDE SEQUENCE [LARGE SCALE GENOMIC DNA]</scope>
    <source>
        <strain evidence="2 3">NV9</strain>
    </source>
</reference>
<evidence type="ECO:0000313" key="2">
    <source>
        <dbReference type="EMBL" id="ASP38690.1"/>
    </source>
</evidence>
<proteinExistence type="predicted"/>
<dbReference type="Proteomes" id="UP000202440">
    <property type="component" value="Chromosome"/>
</dbReference>
<dbReference type="Pfam" id="PF24740">
    <property type="entry name" value="DUF7691"/>
    <property type="match status" value="1"/>
</dbReference>
<keyword evidence="3" id="KW-1185">Reference proteome</keyword>
<gene>
    <name evidence="2" type="ORF">CHH28_08355</name>
</gene>
<dbReference type="RefSeq" id="WP_094059876.1">
    <property type="nucleotide sequence ID" value="NZ_CP022530.1"/>
</dbReference>
<feature type="domain" description="DUF7691" evidence="1">
    <location>
        <begin position="1"/>
        <end position="170"/>
    </location>
</feature>
<sequence>MSYGWTAYCVDEKSLCALFGHMTEAQCQQLRQHYHAPLQQLTTSFAEPAEAALQHIADGQLDDDISASLYWYVLELLADWHGERLANSEFYPAELMALAGIDGVSAYFINHPWLDLPDDFPSVSICRHARLEDAQRSVLAGELTPPQQQQLLSWLTQAQHRQQDLLLFYY</sequence>
<name>A0A222FIT8_9GAMM</name>
<dbReference type="OrthoDB" id="3476150at2"/>
<dbReference type="AlphaFoldDB" id="A0A222FIT8"/>
<dbReference type="InterPro" id="IPR056108">
    <property type="entry name" value="DUF7691"/>
</dbReference>
<dbReference type="EMBL" id="CP022530">
    <property type="protein sequence ID" value="ASP38690.1"/>
    <property type="molecule type" value="Genomic_DNA"/>
</dbReference>
<evidence type="ECO:0000259" key="1">
    <source>
        <dbReference type="Pfam" id="PF24740"/>
    </source>
</evidence>
<protein>
    <recommendedName>
        <fullName evidence="1">DUF7691 domain-containing protein</fullName>
    </recommendedName>
</protein>
<evidence type="ECO:0000313" key="3">
    <source>
        <dbReference type="Proteomes" id="UP000202440"/>
    </source>
</evidence>
<dbReference type="KEGG" id="bsan:CHH28_08355"/>
<accession>A0A222FIT8</accession>
<organism evidence="2 3">
    <name type="scientific">Bacterioplanes sanyensis</name>
    <dbReference type="NCBI Taxonomy" id="1249553"/>
    <lineage>
        <taxon>Bacteria</taxon>
        <taxon>Pseudomonadati</taxon>
        <taxon>Pseudomonadota</taxon>
        <taxon>Gammaproteobacteria</taxon>
        <taxon>Oceanospirillales</taxon>
        <taxon>Oceanospirillaceae</taxon>
        <taxon>Bacterioplanes</taxon>
    </lineage>
</organism>